<dbReference type="AlphaFoldDB" id="A0A6M3JBR5"/>
<accession>A0A6M3JBR5</accession>
<dbReference type="EMBL" id="MT141557">
    <property type="protein sequence ID" value="QJA66615.1"/>
    <property type="molecule type" value="Genomic_DNA"/>
</dbReference>
<sequence length="147" mass="17199">MFSKKRAEPSPETMVISTIYLPERARNWIKEHGYQQSTFIRAAIEEKINRESGFQAQVEIKEKEITACEEQLGKLKVELKELQVIKDNWDKQQSIDNLDKTIDTAILKIQYANAVEVANDLKELRPPDMPWRDWLKKIAGRWKALKS</sequence>
<proteinExistence type="predicted"/>
<name>A0A6M3JBR5_9ZZZZ</name>
<gene>
    <name evidence="2" type="ORF">MM415B00342_0077</name>
</gene>
<evidence type="ECO:0000313" key="2">
    <source>
        <dbReference type="EMBL" id="QJA66615.1"/>
    </source>
</evidence>
<reference evidence="2" key="1">
    <citation type="submission" date="2020-03" db="EMBL/GenBank/DDBJ databases">
        <title>The deep terrestrial virosphere.</title>
        <authorList>
            <person name="Holmfeldt K."/>
            <person name="Nilsson E."/>
            <person name="Simone D."/>
            <person name="Lopez-Fernandez M."/>
            <person name="Wu X."/>
            <person name="de Brujin I."/>
            <person name="Lundin D."/>
            <person name="Andersson A."/>
            <person name="Bertilsson S."/>
            <person name="Dopson M."/>
        </authorList>
    </citation>
    <scope>NUCLEOTIDE SEQUENCE</scope>
    <source>
        <strain evidence="2">MM415B00342</strain>
    </source>
</reference>
<keyword evidence="1" id="KW-0175">Coiled coil</keyword>
<feature type="coiled-coil region" evidence="1">
    <location>
        <begin position="58"/>
        <end position="92"/>
    </location>
</feature>
<evidence type="ECO:0000256" key="1">
    <source>
        <dbReference type="SAM" id="Coils"/>
    </source>
</evidence>
<organism evidence="2">
    <name type="scientific">viral metagenome</name>
    <dbReference type="NCBI Taxonomy" id="1070528"/>
    <lineage>
        <taxon>unclassified sequences</taxon>
        <taxon>metagenomes</taxon>
        <taxon>organismal metagenomes</taxon>
    </lineage>
</organism>
<protein>
    <submittedName>
        <fullName evidence="2">Uncharacterized protein</fullName>
    </submittedName>
</protein>